<dbReference type="AlphaFoldDB" id="A0A9C6XSA2"/>
<accession>A0A9C6XSA2</accession>
<feature type="region of interest" description="Disordered" evidence="1">
    <location>
        <begin position="509"/>
        <end position="601"/>
    </location>
</feature>
<feature type="region of interest" description="Disordered" evidence="1">
    <location>
        <begin position="326"/>
        <end position="416"/>
    </location>
</feature>
<organism evidence="2 3">
    <name type="scientific">Frankliniella occidentalis</name>
    <name type="common">Western flower thrips</name>
    <name type="synonym">Euthrips occidentalis</name>
    <dbReference type="NCBI Taxonomy" id="133901"/>
    <lineage>
        <taxon>Eukaryota</taxon>
        <taxon>Metazoa</taxon>
        <taxon>Ecdysozoa</taxon>
        <taxon>Arthropoda</taxon>
        <taxon>Hexapoda</taxon>
        <taxon>Insecta</taxon>
        <taxon>Pterygota</taxon>
        <taxon>Neoptera</taxon>
        <taxon>Paraneoptera</taxon>
        <taxon>Thysanoptera</taxon>
        <taxon>Terebrantia</taxon>
        <taxon>Thripoidea</taxon>
        <taxon>Thripidae</taxon>
        <taxon>Frankliniella</taxon>
    </lineage>
</organism>
<dbReference type="Proteomes" id="UP000504606">
    <property type="component" value="Unplaced"/>
</dbReference>
<feature type="compositionally biased region" description="Low complexity" evidence="1">
    <location>
        <begin position="141"/>
        <end position="151"/>
    </location>
</feature>
<keyword evidence="2" id="KW-1185">Reference proteome</keyword>
<feature type="region of interest" description="Disordered" evidence="1">
    <location>
        <begin position="1"/>
        <end position="29"/>
    </location>
</feature>
<proteinExistence type="predicted"/>
<gene>
    <name evidence="3" type="primary">LOC113207443</name>
</gene>
<name>A0A9C6XSA2_FRAOC</name>
<dbReference type="RefSeq" id="XP_052129147.1">
    <property type="nucleotide sequence ID" value="XM_052273187.1"/>
</dbReference>
<evidence type="ECO:0000256" key="1">
    <source>
        <dbReference type="SAM" id="MobiDB-lite"/>
    </source>
</evidence>
<sequence length="601" mass="61666">MDEDDASAGERAMAYSRTPGWQRRADTWPGAARAARPAALTMDSVLTAPLGLRLHRNTLTRQDAVVVPTRLGLVRLRRGGSEHLPGMSSAVAGVSSVRLLAPPEVSVRPAVLEDRRQLGAAPPGPGRACCPRAPDRTCATSSSSGSGASAASGGGHAGSRTSLSAASRAPSRAAAGARGVTASSSAPRRASRSAPSGTGEAGARCQSSTGSVGSAAWNRELGARLLPLLSVLMAPRDGDVHAAGEAGEEEEGQAAVRSVRLQSSQGRPRLTVTSITVPDMASARVALHQRQRQQRARRTTRHASQYCRSRTPAAIAAAAAAAAAASTARFTNTTTQTTSSRSGSRSSSLSSSNSSSGGSGSQGHGRRAGAGPGPRGREASCAPPCARRAPHRATGSGRRASDSATGSHPATTRRPCGEPCCAECCAPASGAPEQADGEERGSPHDATQPGREQPDLGFWGWGGDGPPRLQHPPGQDDVVDDDLLVDLSALCLGAAAPGTPTLAVALQAPPPPTPPAPSVPERWKVKTKGKPRSAQQRARDQQDQWVHSVHAQWQLGPVDALGLAAPGRPQTGLGRRGGPTPKPAGPPWWARPTNRARLAAK</sequence>
<feature type="region of interest" description="Disordered" evidence="1">
    <location>
        <begin position="116"/>
        <end position="212"/>
    </location>
</feature>
<feature type="compositionally biased region" description="Pro residues" evidence="1">
    <location>
        <begin position="509"/>
        <end position="518"/>
    </location>
</feature>
<dbReference type="KEGG" id="foc:113207443"/>
<evidence type="ECO:0000313" key="2">
    <source>
        <dbReference type="Proteomes" id="UP000504606"/>
    </source>
</evidence>
<protein>
    <submittedName>
        <fullName evidence="3">Mucin-5AC-like isoform X1</fullName>
    </submittedName>
</protein>
<feature type="compositionally biased region" description="Low complexity" evidence="1">
    <location>
        <begin position="158"/>
        <end position="196"/>
    </location>
</feature>
<feature type="region of interest" description="Disordered" evidence="1">
    <location>
        <begin position="428"/>
        <end position="477"/>
    </location>
</feature>
<feature type="region of interest" description="Disordered" evidence="1">
    <location>
        <begin position="286"/>
        <end position="307"/>
    </location>
</feature>
<reference evidence="3" key="1">
    <citation type="submission" date="2025-08" db="UniProtKB">
        <authorList>
            <consortium name="RefSeq"/>
        </authorList>
    </citation>
    <scope>IDENTIFICATION</scope>
    <source>
        <tissue evidence="3">Whole organism</tissue>
    </source>
</reference>
<feature type="compositionally biased region" description="Low complexity" evidence="1">
    <location>
        <begin position="326"/>
        <end position="356"/>
    </location>
</feature>
<evidence type="ECO:0000313" key="3">
    <source>
        <dbReference type="RefSeq" id="XP_052129147.1"/>
    </source>
</evidence>
<feature type="region of interest" description="Disordered" evidence="1">
    <location>
        <begin position="242"/>
        <end position="267"/>
    </location>
</feature>
<feature type="compositionally biased region" description="Gly residues" evidence="1">
    <location>
        <begin position="357"/>
        <end position="374"/>
    </location>
</feature>
<dbReference type="GeneID" id="113207443"/>
<feature type="compositionally biased region" description="Basic residues" evidence="1">
    <location>
        <begin position="287"/>
        <end position="301"/>
    </location>
</feature>